<evidence type="ECO:0000256" key="1">
    <source>
        <dbReference type="SAM" id="SignalP"/>
    </source>
</evidence>
<keyword evidence="3" id="KW-1185">Reference proteome</keyword>
<dbReference type="Proteomes" id="UP000054740">
    <property type="component" value="Unassembled WGS sequence"/>
</dbReference>
<name>A0A158I9E1_CABCO</name>
<evidence type="ECO:0000313" key="2">
    <source>
        <dbReference type="EMBL" id="SAL53185.1"/>
    </source>
</evidence>
<feature type="chain" id="PRO_5011110220" evidence="1">
    <location>
        <begin position="23"/>
        <end position="189"/>
    </location>
</feature>
<feature type="signal peptide" evidence="1">
    <location>
        <begin position="1"/>
        <end position="22"/>
    </location>
</feature>
<dbReference type="AlphaFoldDB" id="A0A158I9E1"/>
<dbReference type="RefSeq" id="WP_053570997.1">
    <property type="nucleotide sequence ID" value="NZ_FCNY02000011.1"/>
</dbReference>
<keyword evidence="1" id="KW-0732">Signal</keyword>
<sequence>MRRLLLVVLSLFVGALSLHAHADDGHERRRHDDHRALKVFDANGTLIGRLASYRGADGVYLDIDGAIVFAAVTWLRIDVNQSDSSKFQWSTFGPFNYSTTDCSGSPIISPGSGPRPSLAMRKGADVTLLIAGDTVSSGAPIVAVSDGVNCTPPPIIGHVPPSTAPVPAFRAETNYPLTAHYPEPLTIGY</sequence>
<protein>
    <submittedName>
        <fullName evidence="2">Uncharacterized protein</fullName>
    </submittedName>
</protein>
<proteinExistence type="predicted"/>
<reference evidence="3" key="1">
    <citation type="submission" date="2016-01" db="EMBL/GenBank/DDBJ databases">
        <authorList>
            <person name="Peeters C."/>
        </authorList>
    </citation>
    <scope>NUCLEOTIDE SEQUENCE [LARGE SCALE GENOMIC DNA]</scope>
</reference>
<evidence type="ECO:0000313" key="3">
    <source>
        <dbReference type="Proteomes" id="UP000054740"/>
    </source>
</evidence>
<organism evidence="2 3">
    <name type="scientific">Caballeronia cordobensis</name>
    <name type="common">Burkholderia cordobensis</name>
    <dbReference type="NCBI Taxonomy" id="1353886"/>
    <lineage>
        <taxon>Bacteria</taxon>
        <taxon>Pseudomonadati</taxon>
        <taxon>Pseudomonadota</taxon>
        <taxon>Betaproteobacteria</taxon>
        <taxon>Burkholderiales</taxon>
        <taxon>Burkholderiaceae</taxon>
        <taxon>Caballeronia</taxon>
    </lineage>
</organism>
<dbReference type="EMBL" id="FCNY02000011">
    <property type="protein sequence ID" value="SAL53185.1"/>
    <property type="molecule type" value="Genomic_DNA"/>
</dbReference>
<gene>
    <name evidence="2" type="ORF">AWB70_04417</name>
</gene>
<accession>A0A158I9E1</accession>